<organism evidence="2 3">
    <name type="scientific">Pelomonas cellulosilytica</name>
    <dbReference type="NCBI Taxonomy" id="2906762"/>
    <lineage>
        <taxon>Bacteria</taxon>
        <taxon>Pseudomonadati</taxon>
        <taxon>Pseudomonadota</taxon>
        <taxon>Betaproteobacteria</taxon>
        <taxon>Burkholderiales</taxon>
        <taxon>Sphaerotilaceae</taxon>
        <taxon>Roseateles</taxon>
    </lineage>
</organism>
<dbReference type="EMBL" id="JAJTWU010000007">
    <property type="protein sequence ID" value="MCE4556271.1"/>
    <property type="molecule type" value="Genomic_DNA"/>
</dbReference>
<dbReference type="GO" id="GO:0051213">
    <property type="term" value="F:dioxygenase activity"/>
    <property type="evidence" value="ECO:0007669"/>
    <property type="project" value="UniProtKB-KW"/>
</dbReference>
<evidence type="ECO:0000256" key="1">
    <source>
        <dbReference type="ARBA" id="ARBA00023002"/>
    </source>
</evidence>
<dbReference type="SUPFAM" id="SSF51197">
    <property type="entry name" value="Clavaminate synthase-like"/>
    <property type="match status" value="1"/>
</dbReference>
<keyword evidence="1" id="KW-0560">Oxidoreductase</keyword>
<dbReference type="InterPro" id="IPR042098">
    <property type="entry name" value="TauD-like_sf"/>
</dbReference>
<reference evidence="2 3" key="1">
    <citation type="submission" date="2021-12" db="EMBL/GenBank/DDBJ databases">
        <title>Genome seq of P8.</title>
        <authorList>
            <person name="Seo T."/>
        </authorList>
    </citation>
    <scope>NUCLEOTIDE SEQUENCE [LARGE SCALE GENOMIC DNA]</scope>
    <source>
        <strain evidence="2 3">P8</strain>
    </source>
</reference>
<keyword evidence="3" id="KW-1185">Reference proteome</keyword>
<dbReference type="Proteomes" id="UP001200741">
    <property type="component" value="Unassembled WGS sequence"/>
</dbReference>
<evidence type="ECO:0000313" key="2">
    <source>
        <dbReference type="EMBL" id="MCE4556271.1"/>
    </source>
</evidence>
<dbReference type="RefSeq" id="WP_233373314.1">
    <property type="nucleotide sequence ID" value="NZ_JAJTWU010000007.1"/>
</dbReference>
<evidence type="ECO:0000313" key="3">
    <source>
        <dbReference type="Proteomes" id="UP001200741"/>
    </source>
</evidence>
<dbReference type="Gene3D" id="3.60.130.10">
    <property type="entry name" value="Clavaminate synthase-like"/>
    <property type="match status" value="1"/>
</dbReference>
<name>A0ABS8XU94_9BURK</name>
<protein>
    <submittedName>
        <fullName evidence="2">TauD/TfdA family dioxygenase</fullName>
    </submittedName>
</protein>
<keyword evidence="2" id="KW-0223">Dioxygenase</keyword>
<proteinExistence type="predicted"/>
<accession>A0ABS8XU94</accession>
<comment type="caution">
    <text evidence="2">The sequence shown here is derived from an EMBL/GenBank/DDBJ whole genome shotgun (WGS) entry which is preliminary data.</text>
</comment>
<sequence length="214" mass="23860">MSTFNGLATDGFVDLGVFLPGLTTAEAAKQIARLLGCSSFTEADVLRPHHSEERPLNTYGGNFGLQSLPLHTDLAHWHRPPRYVMLRCVVGSVCVRTPLLHHMRALQGVNPAIVRRALFRPRRRLAGRMFFVRILDDQLFRWDQLFLEPENAEADQVREVLTTLAATTATSVGLDETAHTLLIDNWAVMHGRDAVPATAMSRCIERVYFEGGGV</sequence>
<gene>
    <name evidence="2" type="ORF">LXT13_17905</name>
</gene>